<organism evidence="2 3">
    <name type="scientific">Arenibacter troitsensis</name>
    <dbReference type="NCBI Taxonomy" id="188872"/>
    <lineage>
        <taxon>Bacteria</taxon>
        <taxon>Pseudomonadati</taxon>
        <taxon>Bacteroidota</taxon>
        <taxon>Flavobacteriia</taxon>
        <taxon>Flavobacteriales</taxon>
        <taxon>Flavobacteriaceae</taxon>
        <taxon>Arenibacter</taxon>
    </lineage>
</organism>
<dbReference type="GO" id="GO:0005886">
    <property type="term" value="C:plasma membrane"/>
    <property type="evidence" value="ECO:0007669"/>
    <property type="project" value="TreeGrafter"/>
</dbReference>
<dbReference type="Pfam" id="PF02698">
    <property type="entry name" value="DUF218"/>
    <property type="match status" value="1"/>
</dbReference>
<protein>
    <submittedName>
        <fullName evidence="2">SanA protein</fullName>
    </submittedName>
</protein>
<dbReference type="InterPro" id="IPR003848">
    <property type="entry name" value="DUF218"/>
</dbReference>
<dbReference type="STRING" id="188872.SAMN03080602_00218"/>
<dbReference type="Proteomes" id="UP000193420">
    <property type="component" value="Unassembled WGS sequence"/>
</dbReference>
<reference evidence="3" key="1">
    <citation type="submission" date="2017-04" db="EMBL/GenBank/DDBJ databases">
        <authorList>
            <person name="Varghese N."/>
            <person name="Submissions S."/>
        </authorList>
    </citation>
    <scope>NUCLEOTIDE SEQUENCE [LARGE SCALE GENOMIC DNA]</scope>
    <source>
        <strain evidence="3">DSM 19835</strain>
    </source>
</reference>
<proteinExistence type="predicted"/>
<dbReference type="RefSeq" id="WP_085495360.1">
    <property type="nucleotide sequence ID" value="NZ_FXAO01000001.1"/>
</dbReference>
<evidence type="ECO:0000313" key="2">
    <source>
        <dbReference type="EMBL" id="SMG07136.1"/>
    </source>
</evidence>
<evidence type="ECO:0000313" key="3">
    <source>
        <dbReference type="Proteomes" id="UP000193420"/>
    </source>
</evidence>
<dbReference type="PROSITE" id="PS51257">
    <property type="entry name" value="PROKAR_LIPOPROTEIN"/>
    <property type="match status" value="1"/>
</dbReference>
<dbReference type="EMBL" id="FXAO01000001">
    <property type="protein sequence ID" value="SMG07136.1"/>
    <property type="molecule type" value="Genomic_DNA"/>
</dbReference>
<feature type="domain" description="DUF218" evidence="1">
    <location>
        <begin position="49"/>
        <end position="185"/>
    </location>
</feature>
<dbReference type="PANTHER" id="PTHR30336">
    <property type="entry name" value="INNER MEMBRANE PROTEIN, PROBABLE PERMEASE"/>
    <property type="match status" value="1"/>
</dbReference>
<keyword evidence="3" id="KW-1185">Reference proteome</keyword>
<dbReference type="AlphaFoldDB" id="A0A1X7HYQ6"/>
<dbReference type="CDD" id="cd06259">
    <property type="entry name" value="YdcF-like"/>
    <property type="match status" value="1"/>
</dbReference>
<sequence length="211" mass="23633">MIKKIGIAVLLGVLAIALILFSCNKIINKATKNRTYWNIQNIPKNRVGLVLGTSNKLVGGGSNPYYTNRIKATLELFTAGKIDYILVSGDNSTQYYNEPTVFKKDLVQGGIPSEKIFLDYAGFRTLDSMVRAKHIFGLDSVTIISQKFHNERAIYLAEKKGLYAIGFNADGISLNQGLKVQIREYFARVKVFIDLTLNTQPKFFGDKIEIK</sequence>
<dbReference type="OrthoDB" id="9782395at2"/>
<gene>
    <name evidence="2" type="ORF">SAMN03080602_00218</name>
</gene>
<dbReference type="PANTHER" id="PTHR30336:SF6">
    <property type="entry name" value="INTEGRAL MEMBRANE PROTEIN"/>
    <property type="match status" value="1"/>
</dbReference>
<evidence type="ECO:0000259" key="1">
    <source>
        <dbReference type="Pfam" id="PF02698"/>
    </source>
</evidence>
<accession>A0A1X7HYQ6</accession>
<name>A0A1X7HYQ6_9FLAO</name>
<dbReference type="InterPro" id="IPR051599">
    <property type="entry name" value="Cell_Envelope_Assoc"/>
</dbReference>